<protein>
    <submittedName>
        <fullName evidence="1">Uncharacterized protein</fullName>
    </submittedName>
</protein>
<dbReference type="EMBL" id="JAGKHQ010000015">
    <property type="protein sequence ID" value="KAG7497234.1"/>
    <property type="molecule type" value="Genomic_DNA"/>
</dbReference>
<organism evidence="1 2">
    <name type="scientific">Solea senegalensis</name>
    <name type="common">Senegalese sole</name>
    <dbReference type="NCBI Taxonomy" id="28829"/>
    <lineage>
        <taxon>Eukaryota</taxon>
        <taxon>Metazoa</taxon>
        <taxon>Chordata</taxon>
        <taxon>Craniata</taxon>
        <taxon>Vertebrata</taxon>
        <taxon>Euteleostomi</taxon>
        <taxon>Actinopterygii</taxon>
        <taxon>Neopterygii</taxon>
        <taxon>Teleostei</taxon>
        <taxon>Neoteleostei</taxon>
        <taxon>Acanthomorphata</taxon>
        <taxon>Carangaria</taxon>
        <taxon>Pleuronectiformes</taxon>
        <taxon>Pleuronectoidei</taxon>
        <taxon>Soleidae</taxon>
        <taxon>Solea</taxon>
    </lineage>
</organism>
<reference evidence="1 2" key="1">
    <citation type="journal article" date="2021" name="Sci. Rep.">
        <title>Chromosome anchoring in Senegalese sole (Solea senegalensis) reveals sex-associated markers and genome rearrangements in flatfish.</title>
        <authorList>
            <person name="Guerrero-Cozar I."/>
            <person name="Gomez-Garrido J."/>
            <person name="Berbel C."/>
            <person name="Martinez-Blanch J.F."/>
            <person name="Alioto T."/>
            <person name="Claros M.G."/>
            <person name="Gagnaire P.A."/>
            <person name="Manchado M."/>
        </authorList>
    </citation>
    <scope>NUCLEOTIDE SEQUENCE [LARGE SCALE GENOMIC DNA]</scope>
    <source>
        <strain evidence="1">Sse05_10M</strain>
    </source>
</reference>
<keyword evidence="2" id="KW-1185">Reference proteome</keyword>
<gene>
    <name evidence="1" type="ORF">JOB18_033890</name>
</gene>
<evidence type="ECO:0000313" key="1">
    <source>
        <dbReference type="EMBL" id="KAG7497234.1"/>
    </source>
</evidence>
<proteinExistence type="predicted"/>
<accession>A0AAV6QV81</accession>
<sequence length="113" mass="12714">MCRIYLSRKWRTVSRRKPLRTILLSRLSSLTLAAPRISIAVLILASGISRVLVFHRLQSFNEWGWMQGVEVSVNNERFPLLASNVLLSDLAGILNYQVLEDAATKTGVCRGET</sequence>
<evidence type="ECO:0000313" key="2">
    <source>
        <dbReference type="Proteomes" id="UP000693946"/>
    </source>
</evidence>
<dbReference type="Proteomes" id="UP000693946">
    <property type="component" value="Linkage Group LG3"/>
</dbReference>
<name>A0AAV6QV81_SOLSE</name>
<comment type="caution">
    <text evidence="1">The sequence shown here is derived from an EMBL/GenBank/DDBJ whole genome shotgun (WGS) entry which is preliminary data.</text>
</comment>
<dbReference type="AlphaFoldDB" id="A0AAV6QV81"/>